<reference evidence="1" key="1">
    <citation type="journal article" date="2020" name="Nature">
        <title>Giant virus diversity and host interactions through global metagenomics.</title>
        <authorList>
            <person name="Schulz F."/>
            <person name="Roux S."/>
            <person name="Paez-Espino D."/>
            <person name="Jungbluth S."/>
            <person name="Walsh D.A."/>
            <person name="Denef V.J."/>
            <person name="McMahon K.D."/>
            <person name="Konstantinidis K.T."/>
            <person name="Eloe-Fadrosh E.A."/>
            <person name="Kyrpides N.C."/>
            <person name="Woyke T."/>
        </authorList>
    </citation>
    <scope>NUCLEOTIDE SEQUENCE</scope>
    <source>
        <strain evidence="1">GVMAG-M-3300021962-46</strain>
    </source>
</reference>
<dbReference type="EMBL" id="MN739479">
    <property type="protein sequence ID" value="QHT07086.1"/>
    <property type="molecule type" value="Genomic_DNA"/>
</dbReference>
<dbReference type="AlphaFoldDB" id="A0A6C0CQF6"/>
<evidence type="ECO:0008006" key="2">
    <source>
        <dbReference type="Google" id="ProtNLM"/>
    </source>
</evidence>
<dbReference type="InterPro" id="IPR003386">
    <property type="entry name" value="LACT/PDAT_acylTrfase"/>
</dbReference>
<dbReference type="InterPro" id="IPR029058">
    <property type="entry name" value="AB_hydrolase_fold"/>
</dbReference>
<dbReference type="Gene3D" id="3.40.50.1820">
    <property type="entry name" value="alpha/beta hydrolase"/>
    <property type="match status" value="1"/>
</dbReference>
<dbReference type="GO" id="GO:0008374">
    <property type="term" value="F:O-acyltransferase activity"/>
    <property type="evidence" value="ECO:0007669"/>
    <property type="project" value="InterPro"/>
</dbReference>
<organism evidence="1">
    <name type="scientific">viral metagenome</name>
    <dbReference type="NCBI Taxonomy" id="1070528"/>
    <lineage>
        <taxon>unclassified sequences</taxon>
        <taxon>metagenomes</taxon>
        <taxon>organismal metagenomes</taxon>
    </lineage>
</organism>
<name>A0A6C0CQF6_9ZZZZ</name>
<sequence>MSKPVLLIPGFGGSMLISKKHPYNNYFNHKVLNNRWINLYPLSTKYMERWKNDMHMELKRDIFTNRIISYDLLNQDIQPYDLYGIQGVQNLVPEFNHLGENYQHLLENTFHYQYFYNLNNRLLEMDYLPYENLVGMPYDFRTILDPGVRNNYFKKLKVVIKSRVRKFGAKIFVVSHSLGGILFKWFLSEYVDESFIDKYIDCFVMVNTPFGGTPSAVKASLIGEFYIPFMHSVFSEFTSKVSGIIMTLPNPLCYKDSDVFLHLEDSKDSISMHSFYNNHHLPFEIWKDLYLPHLHKIAKPLNVKSKLVLSTENQTPKSFYSKNVHSTPFKIDYDMNGDGLIPSKSLTYGTKIFHNYEILNIPKTDHVGILSHPLFLEKIEQWILE</sequence>
<accession>A0A6C0CQF6</accession>
<dbReference type="GO" id="GO:0006629">
    <property type="term" value="P:lipid metabolic process"/>
    <property type="evidence" value="ECO:0007669"/>
    <property type="project" value="InterPro"/>
</dbReference>
<dbReference type="PANTHER" id="PTHR11440">
    <property type="entry name" value="LECITHIN-CHOLESTEROL ACYLTRANSFERASE-RELATED"/>
    <property type="match status" value="1"/>
</dbReference>
<proteinExistence type="predicted"/>
<dbReference type="SUPFAM" id="SSF53474">
    <property type="entry name" value="alpha/beta-Hydrolases"/>
    <property type="match status" value="1"/>
</dbReference>
<evidence type="ECO:0000313" key="1">
    <source>
        <dbReference type="EMBL" id="QHT07086.1"/>
    </source>
</evidence>
<protein>
    <recommendedName>
        <fullName evidence="2">Lecithin:cholesterol acyltransferase</fullName>
    </recommendedName>
</protein>
<dbReference type="Pfam" id="PF02450">
    <property type="entry name" value="LCAT"/>
    <property type="match status" value="1"/>
</dbReference>